<dbReference type="EMBL" id="BOOJ01000040">
    <property type="protein sequence ID" value="GIH94306.1"/>
    <property type="molecule type" value="Genomic_DNA"/>
</dbReference>
<keyword evidence="4" id="KW-1185">Reference proteome</keyword>
<feature type="domain" description="DUF4328" evidence="2">
    <location>
        <begin position="61"/>
        <end position="226"/>
    </location>
</feature>
<keyword evidence="1" id="KW-1133">Transmembrane helix</keyword>
<name>A0A8J3WNW0_9ACTN</name>
<evidence type="ECO:0000259" key="2">
    <source>
        <dbReference type="Pfam" id="PF14219"/>
    </source>
</evidence>
<feature type="transmembrane region" description="Helical" evidence="1">
    <location>
        <begin position="73"/>
        <end position="95"/>
    </location>
</feature>
<accession>A0A8J3WNW0</accession>
<evidence type="ECO:0000313" key="4">
    <source>
        <dbReference type="Proteomes" id="UP000619788"/>
    </source>
</evidence>
<feature type="transmembrane region" description="Helical" evidence="1">
    <location>
        <begin position="115"/>
        <end position="133"/>
    </location>
</feature>
<reference evidence="3 4" key="1">
    <citation type="submission" date="2021-01" db="EMBL/GenBank/DDBJ databases">
        <title>Whole genome shotgun sequence of Planobispora siamensis NBRC 107568.</title>
        <authorList>
            <person name="Komaki H."/>
            <person name="Tamura T."/>
        </authorList>
    </citation>
    <scope>NUCLEOTIDE SEQUENCE [LARGE SCALE GENOMIC DNA]</scope>
    <source>
        <strain evidence="3 4">NBRC 107568</strain>
    </source>
</reference>
<dbReference type="InterPro" id="IPR025565">
    <property type="entry name" value="DUF4328"/>
</dbReference>
<feature type="transmembrane region" description="Helical" evidence="1">
    <location>
        <begin position="205"/>
        <end position="223"/>
    </location>
</feature>
<dbReference type="AlphaFoldDB" id="A0A8J3WNW0"/>
<feature type="transmembrane region" description="Helical" evidence="1">
    <location>
        <begin position="23"/>
        <end position="46"/>
    </location>
</feature>
<organism evidence="3 4">
    <name type="scientific">Planobispora siamensis</name>
    <dbReference type="NCBI Taxonomy" id="936338"/>
    <lineage>
        <taxon>Bacteria</taxon>
        <taxon>Bacillati</taxon>
        <taxon>Actinomycetota</taxon>
        <taxon>Actinomycetes</taxon>
        <taxon>Streptosporangiales</taxon>
        <taxon>Streptosporangiaceae</taxon>
        <taxon>Planobispora</taxon>
    </lineage>
</organism>
<keyword evidence="1" id="KW-0472">Membrane</keyword>
<protein>
    <recommendedName>
        <fullName evidence="2">DUF4328 domain-containing protein</fullName>
    </recommendedName>
</protein>
<comment type="caution">
    <text evidence="3">The sequence shown here is derived from an EMBL/GenBank/DDBJ whole genome shotgun (WGS) entry which is preliminary data.</text>
</comment>
<keyword evidence="1" id="KW-0812">Transmembrane</keyword>
<dbReference type="Pfam" id="PF14219">
    <property type="entry name" value="DUF4328"/>
    <property type="match status" value="1"/>
</dbReference>
<evidence type="ECO:0000256" key="1">
    <source>
        <dbReference type="SAM" id="Phobius"/>
    </source>
</evidence>
<dbReference type="Proteomes" id="UP000619788">
    <property type="component" value="Unassembled WGS sequence"/>
</dbReference>
<sequence length="241" mass="27015">MHPQPVATMPYAPVRPIRPVRGLAITVITLLGVNALADLFALVAAFERVSVVSALMEDPSSVEMAKAEASDSLYALGALVQMATYLITAIVFMIWLFRARSNAEAMMDVPHRRHAAWIIFGWSMPIVSFWFPRQIVDDIWTTSWLGSRGITTLSGLTLSTIRRPRLVLAWWLLWIAGMYVPNLIYRFLAPGDDLQSYLTAARTEIIFTGPVLACAVLAGMIVWKITDFQERRRQAGPLSHW</sequence>
<evidence type="ECO:0000313" key="3">
    <source>
        <dbReference type="EMBL" id="GIH94306.1"/>
    </source>
</evidence>
<feature type="transmembrane region" description="Helical" evidence="1">
    <location>
        <begin position="166"/>
        <end position="185"/>
    </location>
</feature>
<gene>
    <name evidence="3" type="ORF">Psi01_49360</name>
</gene>
<proteinExistence type="predicted"/>